<dbReference type="Pfam" id="PF02464">
    <property type="entry name" value="CinA"/>
    <property type="match status" value="1"/>
</dbReference>
<dbReference type="Gene3D" id="3.90.950.20">
    <property type="entry name" value="CinA-like"/>
    <property type="match status" value="1"/>
</dbReference>
<accession>A0A0U5CRW1</accession>
<dbReference type="InterPro" id="IPR036653">
    <property type="entry name" value="CinA-like_C"/>
</dbReference>
<dbReference type="STRING" id="389348.PNK_2137"/>
<gene>
    <name evidence="2" type="ORF">PNK_2137</name>
</gene>
<dbReference type="InterPro" id="IPR008136">
    <property type="entry name" value="CinA_C"/>
</dbReference>
<dbReference type="InParanoid" id="A0A0U5CRW1"/>
<evidence type="ECO:0000313" key="3">
    <source>
        <dbReference type="Proteomes" id="UP000069902"/>
    </source>
</evidence>
<dbReference type="NCBIfam" id="TIGR00199">
    <property type="entry name" value="PncC_domain"/>
    <property type="match status" value="1"/>
</dbReference>
<proteinExistence type="predicted"/>
<dbReference type="SUPFAM" id="SSF142433">
    <property type="entry name" value="CinA-like"/>
    <property type="match status" value="1"/>
</dbReference>
<dbReference type="AlphaFoldDB" id="A0A0U5CRW1"/>
<keyword evidence="3" id="KW-1185">Reference proteome</keyword>
<dbReference type="PATRIC" id="fig|389348.3.peg.2400"/>
<dbReference type="Proteomes" id="UP000069902">
    <property type="component" value="Chromosome cPNK"/>
</dbReference>
<name>A0A0U5CRW1_9BACT</name>
<evidence type="ECO:0000259" key="1">
    <source>
        <dbReference type="Pfam" id="PF02464"/>
    </source>
</evidence>
<reference evidence="3" key="1">
    <citation type="submission" date="2015-09" db="EMBL/GenBank/DDBJ databases">
        <authorList>
            <person name="Bertelli C."/>
        </authorList>
    </citation>
    <scope>NUCLEOTIDE SEQUENCE [LARGE SCALE GENOMIC DNA]</scope>
    <source>
        <strain evidence="3">KNic</strain>
    </source>
</reference>
<sequence length="161" mass="17099">MSDTLVKNIQSAFIEKGWTLSLAESCTGGALAARLTSMPGCSNYFLGSIVAYSNEVKVKLLGIDESILNEYGAISEPIASQMAQEVLRLTGSDYSLAVSGIAGPGGGTASKPIGTICAALARRQELPLVWTFQLEGSREAIIAQAAEALLNRLWLSIRNYK</sequence>
<dbReference type="RefSeq" id="WP_051981749.1">
    <property type="nucleotide sequence ID" value="NZ_LN879502.1"/>
</dbReference>
<dbReference type="EMBL" id="LN879502">
    <property type="protein sequence ID" value="CUI17740.1"/>
    <property type="molecule type" value="Genomic_DNA"/>
</dbReference>
<protein>
    <recommendedName>
        <fullName evidence="1">CinA C-terminal domain-containing protein</fullName>
    </recommendedName>
</protein>
<organism evidence="2 3">
    <name type="scientific">Candidatus Protochlamydia naegleriophila</name>
    <dbReference type="NCBI Taxonomy" id="389348"/>
    <lineage>
        <taxon>Bacteria</taxon>
        <taxon>Pseudomonadati</taxon>
        <taxon>Chlamydiota</taxon>
        <taxon>Chlamydiia</taxon>
        <taxon>Parachlamydiales</taxon>
        <taxon>Parachlamydiaceae</taxon>
        <taxon>Candidatus Protochlamydia</taxon>
    </lineage>
</organism>
<evidence type="ECO:0000313" key="2">
    <source>
        <dbReference type="EMBL" id="CUI17740.1"/>
    </source>
</evidence>
<feature type="domain" description="CinA C-terminal" evidence="1">
    <location>
        <begin position="4"/>
        <end position="153"/>
    </location>
</feature>
<dbReference type="FunCoup" id="A0A0U5CRW1">
    <property type="interactions" value="26"/>
</dbReference>
<dbReference type="KEGG" id="pnl:PNK_2137"/>